<protein>
    <recommendedName>
        <fullName evidence="3">DUF2997 domain-containing protein</fullName>
    </recommendedName>
</protein>
<name>A0A075GYU2_9EURY</name>
<accession>A0A075GYU2</accession>
<evidence type="ECO:0000313" key="2">
    <source>
        <dbReference type="EMBL" id="AIF08110.1"/>
    </source>
</evidence>
<reference evidence="2" key="1">
    <citation type="journal article" date="2014" name="Genome Biol. Evol.">
        <title>Pangenome evidence for extensive interdomain horizontal transfer affecting lineage core and shell genes in uncultured planktonic thaumarchaeota and euryarchaeota.</title>
        <authorList>
            <person name="Deschamps P."/>
            <person name="Zivanovic Y."/>
            <person name="Moreira D."/>
            <person name="Rodriguez-Valera F."/>
            <person name="Lopez-Garcia P."/>
        </authorList>
    </citation>
    <scope>NUCLEOTIDE SEQUENCE</scope>
</reference>
<feature type="compositionally biased region" description="Basic and acidic residues" evidence="1">
    <location>
        <begin position="49"/>
        <end position="58"/>
    </location>
</feature>
<evidence type="ECO:0008006" key="3">
    <source>
        <dbReference type="Google" id="ProtNLM"/>
    </source>
</evidence>
<dbReference type="AlphaFoldDB" id="A0A075GYU2"/>
<organism evidence="2">
    <name type="scientific">uncultured marine group II/III euryarchaeote KM3_26_H05</name>
    <dbReference type="NCBI Taxonomy" id="1456427"/>
    <lineage>
        <taxon>Archaea</taxon>
        <taxon>Methanobacteriati</taxon>
        <taxon>Methanobacteriota</taxon>
        <taxon>environmental samples</taxon>
    </lineage>
</organism>
<dbReference type="EMBL" id="KF900821">
    <property type="protein sequence ID" value="AIF08110.1"/>
    <property type="molecule type" value="Genomic_DNA"/>
</dbReference>
<sequence>MAEERIEIIQWDNGLLEIVTHGFKGVCCDEILELLKKHMPDEDFSNVKWTREHEEPSTRRRVSKSKKQVRRG</sequence>
<feature type="compositionally biased region" description="Basic residues" evidence="1">
    <location>
        <begin position="59"/>
        <end position="72"/>
    </location>
</feature>
<evidence type="ECO:0000256" key="1">
    <source>
        <dbReference type="SAM" id="MobiDB-lite"/>
    </source>
</evidence>
<feature type="region of interest" description="Disordered" evidence="1">
    <location>
        <begin position="47"/>
        <end position="72"/>
    </location>
</feature>
<proteinExistence type="predicted"/>